<dbReference type="EnsemblMetazoa" id="XM_030979103">
    <property type="protein sequence ID" value="XP_030834963"/>
    <property type="gene ID" value="LOC115921559"/>
</dbReference>
<dbReference type="AlphaFoldDB" id="A0A7M7NDE8"/>
<dbReference type="KEGG" id="spu:115921559"/>
<proteinExistence type="predicted"/>
<reference evidence="2" key="2">
    <citation type="submission" date="2021-01" db="UniProtKB">
        <authorList>
            <consortium name="EnsemblMetazoa"/>
        </authorList>
    </citation>
    <scope>IDENTIFICATION</scope>
</reference>
<dbReference type="RefSeq" id="XP_030834963.1">
    <property type="nucleotide sequence ID" value="XM_030979103.1"/>
</dbReference>
<name>A0A7M7NDE8_STRPU</name>
<dbReference type="OrthoDB" id="166212at2759"/>
<evidence type="ECO:0000313" key="2">
    <source>
        <dbReference type="EnsemblMetazoa" id="XP_030834963"/>
    </source>
</evidence>
<feature type="compositionally biased region" description="Low complexity" evidence="1">
    <location>
        <begin position="94"/>
        <end position="107"/>
    </location>
</feature>
<keyword evidence="3" id="KW-1185">Reference proteome</keyword>
<dbReference type="GeneID" id="115921559"/>
<accession>A0A7M7NDE8</accession>
<dbReference type="Proteomes" id="UP000007110">
    <property type="component" value="Unassembled WGS sequence"/>
</dbReference>
<evidence type="ECO:0000256" key="1">
    <source>
        <dbReference type="SAM" id="MobiDB-lite"/>
    </source>
</evidence>
<feature type="region of interest" description="Disordered" evidence="1">
    <location>
        <begin position="94"/>
        <end position="127"/>
    </location>
</feature>
<sequence length="144" mass="16254">MLHSKDVFGLPMLCRENGISDVDQPSLSLVSRGAECIMLNKMFYLEQASEFVYRHLKEIVRPYPLGQTLQEHLQLHTDWSYYKKQAVSDVLSKSTSSSSLSTSGTSTHDVSGLSSRRKSVDSSNLAFKPRRRDLQVDLKKGFPT</sequence>
<reference evidence="3" key="1">
    <citation type="submission" date="2015-02" db="EMBL/GenBank/DDBJ databases">
        <title>Genome sequencing for Strongylocentrotus purpuratus.</title>
        <authorList>
            <person name="Murali S."/>
            <person name="Liu Y."/>
            <person name="Vee V."/>
            <person name="English A."/>
            <person name="Wang M."/>
            <person name="Skinner E."/>
            <person name="Han Y."/>
            <person name="Muzny D.M."/>
            <person name="Worley K.C."/>
            <person name="Gibbs R.A."/>
        </authorList>
    </citation>
    <scope>NUCLEOTIDE SEQUENCE</scope>
</reference>
<evidence type="ECO:0000313" key="3">
    <source>
        <dbReference type="Proteomes" id="UP000007110"/>
    </source>
</evidence>
<organism evidence="2 3">
    <name type="scientific">Strongylocentrotus purpuratus</name>
    <name type="common">Purple sea urchin</name>
    <dbReference type="NCBI Taxonomy" id="7668"/>
    <lineage>
        <taxon>Eukaryota</taxon>
        <taxon>Metazoa</taxon>
        <taxon>Echinodermata</taxon>
        <taxon>Eleutherozoa</taxon>
        <taxon>Echinozoa</taxon>
        <taxon>Echinoidea</taxon>
        <taxon>Euechinoidea</taxon>
        <taxon>Echinacea</taxon>
        <taxon>Camarodonta</taxon>
        <taxon>Echinidea</taxon>
        <taxon>Strongylocentrotidae</taxon>
        <taxon>Strongylocentrotus</taxon>
    </lineage>
</organism>
<protein>
    <submittedName>
        <fullName evidence="2">Uncharacterized protein</fullName>
    </submittedName>
</protein>
<dbReference type="InParanoid" id="A0A7M7NDE8"/>